<dbReference type="Pfam" id="PF04892">
    <property type="entry name" value="VanZ"/>
    <property type="match status" value="1"/>
</dbReference>
<feature type="transmembrane region" description="Helical" evidence="1">
    <location>
        <begin position="104"/>
        <end position="121"/>
    </location>
</feature>
<keyword evidence="1" id="KW-0472">Membrane</keyword>
<feature type="domain" description="VanZ-like" evidence="2">
    <location>
        <begin position="12"/>
        <end position="119"/>
    </location>
</feature>
<dbReference type="InterPro" id="IPR006976">
    <property type="entry name" value="VanZ-like"/>
</dbReference>
<keyword evidence="4" id="KW-1185">Reference proteome</keyword>
<evidence type="ECO:0000256" key="1">
    <source>
        <dbReference type="SAM" id="Phobius"/>
    </source>
</evidence>
<gene>
    <name evidence="3" type="ORF">J2S00_002607</name>
</gene>
<feature type="transmembrane region" description="Helical" evidence="1">
    <location>
        <begin position="12"/>
        <end position="27"/>
    </location>
</feature>
<feature type="transmembrane region" description="Helical" evidence="1">
    <location>
        <begin position="48"/>
        <end position="67"/>
    </location>
</feature>
<accession>A0ABU0CV97</accession>
<protein>
    <submittedName>
        <fullName evidence="3">VanZ family protein</fullName>
    </submittedName>
</protein>
<keyword evidence="1" id="KW-1133">Transmembrane helix</keyword>
<proteinExistence type="predicted"/>
<dbReference type="PANTHER" id="PTHR28008">
    <property type="entry name" value="DOMAIN PROTEIN, PUTATIVE (AFU_ORTHOLOGUE AFUA_3G10980)-RELATED"/>
    <property type="match status" value="1"/>
</dbReference>
<dbReference type="RefSeq" id="WP_307340366.1">
    <property type="nucleotide sequence ID" value="NZ_JAUSUQ010000009.1"/>
</dbReference>
<comment type="caution">
    <text evidence="3">The sequence shown here is derived from an EMBL/GenBank/DDBJ whole genome shotgun (WGS) entry which is preliminary data.</text>
</comment>
<dbReference type="PANTHER" id="PTHR28008:SF1">
    <property type="entry name" value="DOMAIN PROTEIN, PUTATIVE (AFU_ORTHOLOGUE AFUA_3G10980)-RELATED"/>
    <property type="match status" value="1"/>
</dbReference>
<evidence type="ECO:0000313" key="4">
    <source>
        <dbReference type="Proteomes" id="UP001232445"/>
    </source>
</evidence>
<sequence length="132" mass="15699">MNSWQIVKHWRWIPAIAWMGLIFYLSSRTGEEIQSMFPMFDRLDWGHFVAYFILGLAYWFALQGYALNEWKRKGWAVLLSFCYGVSDEIHQAFVPGRHPDPLDVVNDVLGATLAMLMVYGWRKWRKNKFMFL</sequence>
<keyword evidence="1" id="KW-0812">Transmembrane</keyword>
<dbReference type="Proteomes" id="UP001232445">
    <property type="component" value="Unassembled WGS sequence"/>
</dbReference>
<reference evidence="3 4" key="1">
    <citation type="submission" date="2023-07" db="EMBL/GenBank/DDBJ databases">
        <title>Genomic Encyclopedia of Type Strains, Phase IV (KMG-IV): sequencing the most valuable type-strain genomes for metagenomic binning, comparative biology and taxonomic classification.</title>
        <authorList>
            <person name="Goeker M."/>
        </authorList>
    </citation>
    <scope>NUCLEOTIDE SEQUENCE [LARGE SCALE GENOMIC DNA]</scope>
    <source>
        <strain evidence="3 4">DSM 17740</strain>
    </source>
</reference>
<evidence type="ECO:0000313" key="3">
    <source>
        <dbReference type="EMBL" id="MDQ0339814.1"/>
    </source>
</evidence>
<name>A0ABU0CV97_9BACI</name>
<evidence type="ECO:0000259" key="2">
    <source>
        <dbReference type="Pfam" id="PF04892"/>
    </source>
</evidence>
<dbReference type="EMBL" id="JAUSUQ010000009">
    <property type="protein sequence ID" value="MDQ0339814.1"/>
    <property type="molecule type" value="Genomic_DNA"/>
</dbReference>
<organism evidence="3 4">
    <name type="scientific">Caldalkalibacillus uzonensis</name>
    <dbReference type="NCBI Taxonomy" id="353224"/>
    <lineage>
        <taxon>Bacteria</taxon>
        <taxon>Bacillati</taxon>
        <taxon>Bacillota</taxon>
        <taxon>Bacilli</taxon>
        <taxon>Bacillales</taxon>
        <taxon>Bacillaceae</taxon>
        <taxon>Caldalkalibacillus</taxon>
    </lineage>
</organism>
<dbReference type="NCBIfam" id="NF037970">
    <property type="entry name" value="vanZ_1"/>
    <property type="match status" value="1"/>
</dbReference>